<keyword evidence="3 6" id="KW-0812">Transmembrane</keyword>
<comment type="subcellular location">
    <subcellularLocation>
        <location evidence="1">Cell membrane</location>
        <topology evidence="1">Multi-pass membrane protein</topology>
    </subcellularLocation>
</comment>
<feature type="transmembrane region" description="Helical" evidence="6">
    <location>
        <begin position="151"/>
        <end position="175"/>
    </location>
</feature>
<reference evidence="7" key="1">
    <citation type="submission" date="2018-05" db="EMBL/GenBank/DDBJ databases">
        <authorList>
            <person name="Lanie J.A."/>
            <person name="Ng W.-L."/>
            <person name="Kazmierczak K.M."/>
            <person name="Andrzejewski T.M."/>
            <person name="Davidsen T.M."/>
            <person name="Wayne K.J."/>
            <person name="Tettelin H."/>
            <person name="Glass J.I."/>
            <person name="Rusch D."/>
            <person name="Podicherti R."/>
            <person name="Tsui H.-C.T."/>
            <person name="Winkler M.E."/>
        </authorList>
    </citation>
    <scope>NUCLEOTIDE SEQUENCE</scope>
</reference>
<evidence type="ECO:0000313" key="7">
    <source>
        <dbReference type="EMBL" id="SVA25014.1"/>
    </source>
</evidence>
<feature type="transmembrane region" description="Helical" evidence="6">
    <location>
        <begin position="245"/>
        <end position="262"/>
    </location>
</feature>
<dbReference type="PANTHER" id="PTHR39087:SF2">
    <property type="entry name" value="UPF0104 MEMBRANE PROTEIN MJ1595"/>
    <property type="match status" value="1"/>
</dbReference>
<feature type="transmembrane region" description="Helical" evidence="6">
    <location>
        <begin position="46"/>
        <end position="65"/>
    </location>
</feature>
<proteinExistence type="predicted"/>
<evidence type="ECO:0000256" key="4">
    <source>
        <dbReference type="ARBA" id="ARBA00022989"/>
    </source>
</evidence>
<keyword evidence="2" id="KW-1003">Cell membrane</keyword>
<evidence type="ECO:0000256" key="3">
    <source>
        <dbReference type="ARBA" id="ARBA00022692"/>
    </source>
</evidence>
<evidence type="ECO:0000256" key="2">
    <source>
        <dbReference type="ARBA" id="ARBA00022475"/>
    </source>
</evidence>
<dbReference type="PANTHER" id="PTHR39087">
    <property type="entry name" value="UPF0104 MEMBRANE PROTEIN MJ1595"/>
    <property type="match status" value="1"/>
</dbReference>
<evidence type="ECO:0000256" key="6">
    <source>
        <dbReference type="SAM" id="Phobius"/>
    </source>
</evidence>
<protein>
    <recommendedName>
        <fullName evidence="8">Flippase-like domain-containing protein</fullName>
    </recommendedName>
</protein>
<sequence length="318" mass="35780">MSDLIKRRYILLLRYGIGAGVIISLVYYVQKQEKIIPILGQYEMTRILPALALIILHLVVLYYLWRNIILNVGVINPGEKIMIHSFFGGRTLGLLTPGHSGELLKGLFFSSEVRLEATSLSILYAGYGIIVRSVLGIVAGIYFIFRKPSVITISFSFSITIGLALLVIGLTFFLLRRRRIITFIIRLMPDGVMELFTLFNNQIRTNTPQQLLVCILYALVANILSVFTFMVLISGFGTNVFNFDGLMAFEAAYFVMSILPFTPSSIGVRETSRVFFFSLIGCSQAEILCASFIMFFLNNILPAVFGIWSLNHFMDKDS</sequence>
<evidence type="ECO:0008006" key="8">
    <source>
        <dbReference type="Google" id="ProtNLM"/>
    </source>
</evidence>
<dbReference type="GO" id="GO:0005886">
    <property type="term" value="C:plasma membrane"/>
    <property type="evidence" value="ECO:0007669"/>
    <property type="project" value="UniProtKB-SubCell"/>
</dbReference>
<dbReference type="Pfam" id="PF03706">
    <property type="entry name" value="LPG_synthase_TM"/>
    <property type="match status" value="1"/>
</dbReference>
<evidence type="ECO:0000256" key="1">
    <source>
        <dbReference type="ARBA" id="ARBA00004651"/>
    </source>
</evidence>
<feature type="transmembrane region" description="Helical" evidence="6">
    <location>
        <begin position="12"/>
        <end position="30"/>
    </location>
</feature>
<organism evidence="7">
    <name type="scientific">marine metagenome</name>
    <dbReference type="NCBI Taxonomy" id="408172"/>
    <lineage>
        <taxon>unclassified sequences</taxon>
        <taxon>metagenomes</taxon>
        <taxon>ecological metagenomes</taxon>
    </lineage>
</organism>
<evidence type="ECO:0000256" key="5">
    <source>
        <dbReference type="ARBA" id="ARBA00023136"/>
    </source>
</evidence>
<dbReference type="EMBL" id="UINC01006025">
    <property type="protein sequence ID" value="SVA25014.1"/>
    <property type="molecule type" value="Genomic_DNA"/>
</dbReference>
<feature type="transmembrane region" description="Helical" evidence="6">
    <location>
        <begin position="122"/>
        <end position="145"/>
    </location>
</feature>
<keyword evidence="5 6" id="KW-0472">Membrane</keyword>
<dbReference type="AlphaFoldDB" id="A0A381UAM8"/>
<name>A0A381UAM8_9ZZZZ</name>
<accession>A0A381UAM8</accession>
<feature type="transmembrane region" description="Helical" evidence="6">
    <location>
        <begin position="211"/>
        <end position="233"/>
    </location>
</feature>
<dbReference type="InterPro" id="IPR022791">
    <property type="entry name" value="L-PG_synthase/AglD"/>
</dbReference>
<keyword evidence="4 6" id="KW-1133">Transmembrane helix</keyword>
<gene>
    <name evidence="7" type="ORF">METZ01_LOCUS77868</name>
</gene>